<dbReference type="EMBL" id="RWGY01000459">
    <property type="protein sequence ID" value="TVU01324.1"/>
    <property type="molecule type" value="Genomic_DNA"/>
</dbReference>
<dbReference type="Gramene" id="TVU01324">
    <property type="protein sequence ID" value="TVU01324"/>
    <property type="gene ID" value="EJB05_53232"/>
</dbReference>
<gene>
    <name evidence="5" type="ORF">EJB05_53232</name>
</gene>
<keyword evidence="6" id="KW-1185">Reference proteome</keyword>
<dbReference type="OrthoDB" id="759501at2759"/>
<feature type="signal peptide" evidence="3">
    <location>
        <begin position="1"/>
        <end position="18"/>
    </location>
</feature>
<feature type="compositionally biased region" description="Polar residues" evidence="2">
    <location>
        <begin position="228"/>
        <end position="250"/>
    </location>
</feature>
<feature type="domain" description="DUF7806" evidence="4">
    <location>
        <begin position="315"/>
        <end position="400"/>
    </location>
</feature>
<evidence type="ECO:0000259" key="4">
    <source>
        <dbReference type="Pfam" id="PF25091"/>
    </source>
</evidence>
<keyword evidence="3" id="KW-0732">Signal</keyword>
<feature type="chain" id="PRO_5023935662" description="DUF7806 domain-containing protein" evidence="3">
    <location>
        <begin position="19"/>
        <end position="403"/>
    </location>
</feature>
<organism evidence="5 6">
    <name type="scientific">Eragrostis curvula</name>
    <name type="common">weeping love grass</name>
    <dbReference type="NCBI Taxonomy" id="38414"/>
    <lineage>
        <taxon>Eukaryota</taxon>
        <taxon>Viridiplantae</taxon>
        <taxon>Streptophyta</taxon>
        <taxon>Embryophyta</taxon>
        <taxon>Tracheophyta</taxon>
        <taxon>Spermatophyta</taxon>
        <taxon>Magnoliopsida</taxon>
        <taxon>Liliopsida</taxon>
        <taxon>Poales</taxon>
        <taxon>Poaceae</taxon>
        <taxon>PACMAD clade</taxon>
        <taxon>Chloridoideae</taxon>
        <taxon>Eragrostideae</taxon>
        <taxon>Eragrostidinae</taxon>
        <taxon>Eragrostis</taxon>
    </lineage>
</organism>
<comment type="caution">
    <text evidence="5">The sequence shown here is derived from an EMBL/GenBank/DDBJ whole genome shotgun (WGS) entry which is preliminary data.</text>
</comment>
<feature type="non-terminal residue" evidence="5">
    <location>
        <position position="1"/>
    </location>
</feature>
<name>A0A5J9SQS0_9POAL</name>
<evidence type="ECO:0000256" key="3">
    <source>
        <dbReference type="SAM" id="SignalP"/>
    </source>
</evidence>
<evidence type="ECO:0000313" key="6">
    <source>
        <dbReference type="Proteomes" id="UP000324897"/>
    </source>
</evidence>
<dbReference type="GO" id="GO:0003006">
    <property type="term" value="P:developmental process involved in reproduction"/>
    <property type="evidence" value="ECO:0007669"/>
    <property type="project" value="TreeGrafter"/>
</dbReference>
<evidence type="ECO:0000256" key="2">
    <source>
        <dbReference type="SAM" id="MobiDB-lite"/>
    </source>
</evidence>
<sequence>MLLPLRLLLLLLLVAVLGSSRCGEDGAEEIHWRARTRAWILVDLDEDVHTVADGGGETPSASGGSDMPADFKILPQISPSSAAFPTFSRLPPRRRDLLRLLPDQAPCLEASGSFSPGARMEKFNDRIYEKYIALKKREQERTADFQKLYNEMMGWVKDLHKEKEELCQKLLEEQDELKKSQTDFLDQIRVLPMYGNAIHVLLAPVNIREKDQEIFRLNLLLAEKTDKSNSTTTGSPNRTPDITLEKSNSSSVCKEDTTVKQQGEEGRELVKKLLFPTAVALRRKLERSLECTQSHTFTTGIGTNESSSAHMFPMLLELLESLVCMKISLNKETEEFSVSVSHEASGYSFTLTWLEQRNQWSYKVSSLGNLEKVAWDWMNQEIRLTMPMCRMLFQRISDVIPKD</sequence>
<feature type="coiled-coil region" evidence="1">
    <location>
        <begin position="156"/>
        <end position="183"/>
    </location>
</feature>
<dbReference type="PANTHER" id="PTHR35489:SF2">
    <property type="entry name" value="TITAN9"/>
    <property type="match status" value="1"/>
</dbReference>
<accession>A0A5J9SQS0</accession>
<feature type="region of interest" description="Disordered" evidence="2">
    <location>
        <begin position="226"/>
        <end position="250"/>
    </location>
</feature>
<reference evidence="5 6" key="1">
    <citation type="journal article" date="2019" name="Sci. Rep.">
        <title>A high-quality genome of Eragrostis curvula grass provides insights into Poaceae evolution and supports new strategies to enhance forage quality.</title>
        <authorList>
            <person name="Carballo J."/>
            <person name="Santos B.A.C.M."/>
            <person name="Zappacosta D."/>
            <person name="Garbus I."/>
            <person name="Selva J.P."/>
            <person name="Gallo C.A."/>
            <person name="Diaz A."/>
            <person name="Albertini E."/>
            <person name="Caccamo M."/>
            <person name="Echenique V."/>
        </authorList>
    </citation>
    <scope>NUCLEOTIDE SEQUENCE [LARGE SCALE GENOMIC DNA]</scope>
    <source>
        <strain evidence="6">cv. Victoria</strain>
        <tissue evidence="5">Leaf</tissue>
    </source>
</reference>
<evidence type="ECO:0000313" key="5">
    <source>
        <dbReference type="EMBL" id="TVU01324.1"/>
    </source>
</evidence>
<dbReference type="AlphaFoldDB" id="A0A5J9SQS0"/>
<dbReference type="PANTHER" id="PTHR35489">
    <property type="entry name" value="TITAN9"/>
    <property type="match status" value="1"/>
</dbReference>
<proteinExistence type="predicted"/>
<evidence type="ECO:0000256" key="1">
    <source>
        <dbReference type="SAM" id="Coils"/>
    </source>
</evidence>
<protein>
    <recommendedName>
        <fullName evidence="4">DUF7806 domain-containing protein</fullName>
    </recommendedName>
</protein>
<keyword evidence="1" id="KW-0175">Coiled coil</keyword>
<dbReference type="InterPro" id="IPR056708">
    <property type="entry name" value="DUF7806"/>
</dbReference>
<dbReference type="Pfam" id="PF25091">
    <property type="entry name" value="DUF7806"/>
    <property type="match status" value="1"/>
</dbReference>
<dbReference type="Proteomes" id="UP000324897">
    <property type="component" value="Unassembled WGS sequence"/>
</dbReference>